<dbReference type="Gene3D" id="2.170.130.10">
    <property type="entry name" value="TonB-dependent receptor, plug domain"/>
    <property type="match status" value="1"/>
</dbReference>
<dbReference type="Pfam" id="PF07715">
    <property type="entry name" value="Plug"/>
    <property type="match status" value="1"/>
</dbReference>
<keyword evidence="2" id="KW-0812">Transmembrane</keyword>
<keyword evidence="4" id="KW-0675">Receptor</keyword>
<protein>
    <submittedName>
        <fullName evidence="4">TonB-dependent receptor</fullName>
    </submittedName>
</protein>
<keyword evidence="2" id="KW-0813">Transport</keyword>
<evidence type="ECO:0000313" key="5">
    <source>
        <dbReference type="Proteomes" id="UP000679691"/>
    </source>
</evidence>
<comment type="subcellular location">
    <subcellularLocation>
        <location evidence="2">Cell outer membrane</location>
        <topology evidence="2">Multi-pass membrane protein</topology>
    </subcellularLocation>
</comment>
<dbReference type="EMBL" id="JAGKSB010000016">
    <property type="protein sequence ID" value="MBP3944305.1"/>
    <property type="molecule type" value="Genomic_DNA"/>
</dbReference>
<dbReference type="InterPro" id="IPR037066">
    <property type="entry name" value="Plug_dom_sf"/>
</dbReference>
<evidence type="ECO:0000256" key="2">
    <source>
        <dbReference type="PROSITE-ProRule" id="PRU01360"/>
    </source>
</evidence>
<dbReference type="Pfam" id="PF13715">
    <property type="entry name" value="CarbopepD_reg_2"/>
    <property type="match status" value="1"/>
</dbReference>
<dbReference type="InterPro" id="IPR023997">
    <property type="entry name" value="TonB-dep_OMP_SusC/RagA_CS"/>
</dbReference>
<dbReference type="GO" id="GO:0044718">
    <property type="term" value="P:siderophore transmembrane transport"/>
    <property type="evidence" value="ECO:0007669"/>
    <property type="project" value="TreeGrafter"/>
</dbReference>
<evidence type="ECO:0000256" key="1">
    <source>
        <dbReference type="ARBA" id="ARBA00022729"/>
    </source>
</evidence>
<dbReference type="NCBIfam" id="TIGR04057">
    <property type="entry name" value="SusC_RagA_signa"/>
    <property type="match status" value="1"/>
</dbReference>
<evidence type="ECO:0000313" key="4">
    <source>
        <dbReference type="EMBL" id="MBP3944305.1"/>
    </source>
</evidence>
<dbReference type="PROSITE" id="PS52016">
    <property type="entry name" value="TONB_DEPENDENT_REC_3"/>
    <property type="match status" value="1"/>
</dbReference>
<sequence>MLLVFLAAGSAAYSPAYARSINSGSTENSFKLSAKFQDKITINGKVLDENLNPVLGATIRVKGTSIGIGSKADGTFVLNDVAKDALISISYTGYKSQELLASSQLTVNLSPVDNLEEVVVVGYGTQKKATVTGSVAEVKGQDLVKAPVANLSNSLAGRLPGLTVTQPSGQPGADASRFNIRGFGNALVLIDGVPGSFNNIDASEIESITVLKDASANIYGFSAANGAILVTTKKGTSGKTSISYNGFYAMQSNTTYPNMLNAGQYTHLYDEAVLNDQLVNNRPFNPTYGADIVQKWRDQSSPEFTSTSWQDLAVRKIAPMTQHNVNINGGAEKIKYFLSGSYLDQKSIWKSDATKFKRYNFRSNIIADITDRLTAEVNVGGIVTDLHTPVSATPGLIINGIRRSLPTSQAFANGNRDYYGINSIGANVLAEMDDKYSGHIDDLKKEITSIGSLNYRIPGVEGLSAKVMYSYKFTNRDLTNYRKQYALYNYDGTNDTYNPVILQNPTSLSKSNTNEVQTVLQSSLSYNRTFVGKHNVKALALFERRYFNDDYLYAYRQYALEGLEQLNLGNLANQNLDGFATYQAREGYVGRVNYDYDNKYLIEFSGRYDGSYKLPPATRFAFFPAVSVGWVLNKESWFNIPAINSLKLRASWGESPDDSPLSGGQYYLGYNYGNGSYVFNPGSLTNNLNPAVQPNYILTYSKSQITNIGFDASLWNSAFTVSLDAFYRKRIGLPATRASVTIPSTAGISLPQENLNSDEIRGFEVALTYSKTINDFSFSISPNVSYKQNRNVHIEQSPFNSAWSNYLDNRANRNQNILMGYDYIGQFQNMEEIANAPIQDNNANKSLLPGDLKYADLNNDGVVNASDRKVIGRGFNPDIFFGLNLAASWKGFDISMLFQGATNYSTYFGNEIQRPFFNGGNTYDYFTDRWHRADIYDPNSEWVAGKFPSTRLNGSDNNSLLSSFWVTNAYYLRLKNIDLGYSFSADLLEKANIKGLRIYANASNLFTITNVKYLDPEVTEESLTGRYYPQQRVISFGIQAKF</sequence>
<dbReference type="Gene3D" id="2.60.40.1120">
    <property type="entry name" value="Carboxypeptidase-like, regulatory domain"/>
    <property type="match status" value="1"/>
</dbReference>
<dbReference type="InterPro" id="IPR012910">
    <property type="entry name" value="Plug_dom"/>
</dbReference>
<dbReference type="GO" id="GO:0009279">
    <property type="term" value="C:cell outer membrane"/>
    <property type="evidence" value="ECO:0007669"/>
    <property type="project" value="UniProtKB-SubCell"/>
</dbReference>
<proteinExistence type="inferred from homology"/>
<dbReference type="Proteomes" id="UP000679691">
    <property type="component" value="Unassembled WGS sequence"/>
</dbReference>
<dbReference type="NCBIfam" id="TIGR04056">
    <property type="entry name" value="OMP_RagA_SusC"/>
    <property type="match status" value="1"/>
</dbReference>
<evidence type="ECO:0000259" key="3">
    <source>
        <dbReference type="Pfam" id="PF07715"/>
    </source>
</evidence>
<gene>
    <name evidence="4" type="ORF">J5U18_12215</name>
</gene>
<dbReference type="InterPro" id="IPR008969">
    <property type="entry name" value="CarboxyPept-like_regulatory"/>
</dbReference>
<keyword evidence="2" id="KW-0472">Membrane</keyword>
<dbReference type="InterPro" id="IPR039426">
    <property type="entry name" value="TonB-dep_rcpt-like"/>
</dbReference>
<keyword evidence="2" id="KW-0998">Cell outer membrane</keyword>
<dbReference type="SUPFAM" id="SSF49464">
    <property type="entry name" value="Carboxypeptidase regulatory domain-like"/>
    <property type="match status" value="1"/>
</dbReference>
<name>A0A8T4HDC8_9SPHI</name>
<dbReference type="PANTHER" id="PTHR30069">
    <property type="entry name" value="TONB-DEPENDENT OUTER MEMBRANE RECEPTOR"/>
    <property type="match status" value="1"/>
</dbReference>
<organism evidence="4 5">
    <name type="scientific">Rhinopithecimicrobium faecis</name>
    <dbReference type="NCBI Taxonomy" id="2820698"/>
    <lineage>
        <taxon>Bacteria</taxon>
        <taxon>Pseudomonadati</taxon>
        <taxon>Bacteroidota</taxon>
        <taxon>Sphingobacteriia</taxon>
        <taxon>Sphingobacteriales</taxon>
        <taxon>Sphingobacteriaceae</taxon>
        <taxon>Rhinopithecimicrobium</taxon>
    </lineage>
</organism>
<dbReference type="SUPFAM" id="SSF56935">
    <property type="entry name" value="Porins"/>
    <property type="match status" value="1"/>
</dbReference>
<accession>A0A8T4HDC8</accession>
<dbReference type="GO" id="GO:0015344">
    <property type="term" value="F:siderophore uptake transmembrane transporter activity"/>
    <property type="evidence" value="ECO:0007669"/>
    <property type="project" value="TreeGrafter"/>
</dbReference>
<comment type="similarity">
    <text evidence="2">Belongs to the TonB-dependent receptor family.</text>
</comment>
<keyword evidence="2" id="KW-1134">Transmembrane beta strand</keyword>
<dbReference type="RefSeq" id="WP_353547811.1">
    <property type="nucleotide sequence ID" value="NZ_JAGKSB010000016.1"/>
</dbReference>
<reference evidence="4" key="1">
    <citation type="submission" date="2021-03" db="EMBL/GenBank/DDBJ databases">
        <authorList>
            <person name="Lu T."/>
            <person name="Wang Q."/>
            <person name="Han X."/>
        </authorList>
    </citation>
    <scope>NUCLEOTIDE SEQUENCE</scope>
    <source>
        <strain evidence="4">WQ 2009</strain>
    </source>
</reference>
<dbReference type="FunFam" id="2.170.130.10:FF:000003">
    <property type="entry name" value="SusC/RagA family TonB-linked outer membrane protein"/>
    <property type="match status" value="1"/>
</dbReference>
<feature type="domain" description="TonB-dependent receptor plug" evidence="3">
    <location>
        <begin position="128"/>
        <end position="227"/>
    </location>
</feature>
<keyword evidence="5" id="KW-1185">Reference proteome</keyword>
<dbReference type="InterPro" id="IPR023996">
    <property type="entry name" value="TonB-dep_OMP_SusC/RagA"/>
</dbReference>
<keyword evidence="1" id="KW-0732">Signal</keyword>
<comment type="caution">
    <text evidence="4">The sequence shown here is derived from an EMBL/GenBank/DDBJ whole genome shotgun (WGS) entry which is preliminary data.</text>
</comment>
<dbReference type="AlphaFoldDB" id="A0A8T4HDC8"/>
<dbReference type="PANTHER" id="PTHR30069:SF29">
    <property type="entry name" value="HEMOGLOBIN AND HEMOGLOBIN-HAPTOGLOBIN-BINDING PROTEIN 1-RELATED"/>
    <property type="match status" value="1"/>
</dbReference>